<evidence type="ECO:0000313" key="2">
    <source>
        <dbReference type="EMBL" id="MFC6197924.1"/>
    </source>
</evidence>
<name>A0ABW1S8S6_9PROT</name>
<keyword evidence="1" id="KW-1133">Transmembrane helix</keyword>
<comment type="caution">
    <text evidence="2">The sequence shown here is derived from an EMBL/GenBank/DDBJ whole genome shotgun (WGS) entry which is preliminary data.</text>
</comment>
<protein>
    <submittedName>
        <fullName evidence="2">Uncharacterized protein</fullName>
    </submittedName>
</protein>
<dbReference type="EMBL" id="JBHSSW010000009">
    <property type="protein sequence ID" value="MFC6197924.1"/>
    <property type="molecule type" value="Genomic_DNA"/>
</dbReference>
<dbReference type="Proteomes" id="UP001596303">
    <property type="component" value="Unassembled WGS sequence"/>
</dbReference>
<sequence>MGNGSKAEMLIAVCAVISSIAAVYIAWDQARVMRSQEKADVWPILQTTHQTDVGENGNIYAFELRNAGVGPALIDNYLIRIPGEGDTQEFNKLVDYLMPEEMGVPTRANTSLSGRVMRQGDKLSTVRAAWPGTPDITEAIQSRIDEFLAGERQPAEVFICYCSILDDCWVTSTMTDNLRPTEVKACTELTSVANKLMPPSTEMEKPKEAQE</sequence>
<accession>A0ABW1S8S6</accession>
<dbReference type="RefSeq" id="WP_377377545.1">
    <property type="nucleotide sequence ID" value="NZ_JBHSSW010000009.1"/>
</dbReference>
<feature type="transmembrane region" description="Helical" evidence="1">
    <location>
        <begin position="7"/>
        <end position="27"/>
    </location>
</feature>
<gene>
    <name evidence="2" type="ORF">ACFQDM_07535</name>
</gene>
<keyword evidence="1" id="KW-0472">Membrane</keyword>
<evidence type="ECO:0000256" key="1">
    <source>
        <dbReference type="SAM" id="Phobius"/>
    </source>
</evidence>
<keyword evidence="1" id="KW-0812">Transmembrane</keyword>
<keyword evidence="3" id="KW-1185">Reference proteome</keyword>
<organism evidence="2 3">
    <name type="scientific">Ponticaulis profundi</name>
    <dbReference type="NCBI Taxonomy" id="2665222"/>
    <lineage>
        <taxon>Bacteria</taxon>
        <taxon>Pseudomonadati</taxon>
        <taxon>Pseudomonadota</taxon>
        <taxon>Alphaproteobacteria</taxon>
        <taxon>Hyphomonadales</taxon>
        <taxon>Hyphomonadaceae</taxon>
        <taxon>Ponticaulis</taxon>
    </lineage>
</organism>
<evidence type="ECO:0000313" key="3">
    <source>
        <dbReference type="Proteomes" id="UP001596303"/>
    </source>
</evidence>
<reference evidence="3" key="1">
    <citation type="journal article" date="2019" name="Int. J. Syst. Evol. Microbiol.">
        <title>The Global Catalogue of Microorganisms (GCM) 10K type strain sequencing project: providing services to taxonomists for standard genome sequencing and annotation.</title>
        <authorList>
            <consortium name="The Broad Institute Genomics Platform"/>
            <consortium name="The Broad Institute Genome Sequencing Center for Infectious Disease"/>
            <person name="Wu L."/>
            <person name="Ma J."/>
        </authorList>
    </citation>
    <scope>NUCLEOTIDE SEQUENCE [LARGE SCALE GENOMIC DNA]</scope>
    <source>
        <strain evidence="3">CGMCC-1.15741</strain>
    </source>
</reference>
<proteinExistence type="predicted"/>